<keyword evidence="3" id="KW-1185">Reference proteome</keyword>
<organism evidence="2 3">
    <name type="scientific">Paenibacillus bovis</name>
    <dbReference type="NCBI Taxonomy" id="1616788"/>
    <lineage>
        <taxon>Bacteria</taxon>
        <taxon>Bacillati</taxon>
        <taxon>Bacillota</taxon>
        <taxon>Bacilli</taxon>
        <taxon>Bacillales</taxon>
        <taxon>Paenibacillaceae</taxon>
        <taxon>Paenibacillus</taxon>
    </lineage>
</organism>
<dbReference type="KEGG" id="pbv:AR543_06445"/>
<dbReference type="STRING" id="1616788.AR543_06445"/>
<evidence type="ECO:0000313" key="3">
    <source>
        <dbReference type="Proteomes" id="UP000078148"/>
    </source>
</evidence>
<dbReference type="OrthoDB" id="2594368at2"/>
<reference evidence="3" key="1">
    <citation type="submission" date="2015-10" db="EMBL/GenBank/DDBJ databases">
        <title>Genome of Paenibacillus bovis sp. nov.</title>
        <authorList>
            <person name="Wu Z."/>
            <person name="Gao C."/>
            <person name="Liu Z."/>
            <person name="Zheng H."/>
        </authorList>
    </citation>
    <scope>NUCLEOTIDE SEQUENCE [LARGE SCALE GENOMIC DNA]</scope>
    <source>
        <strain evidence="3">BD3526</strain>
    </source>
</reference>
<feature type="domain" description="Na+-translocating membrane potential-generating system MpsC" evidence="1">
    <location>
        <begin position="17"/>
        <end position="109"/>
    </location>
</feature>
<name>A0A172ZDD4_9BACL</name>
<dbReference type="Pfam" id="PF10057">
    <property type="entry name" value="MpsC"/>
    <property type="match status" value="1"/>
</dbReference>
<proteinExistence type="predicted"/>
<dbReference type="EMBL" id="CP013023">
    <property type="protein sequence ID" value="ANF95671.1"/>
    <property type="molecule type" value="Genomic_DNA"/>
</dbReference>
<gene>
    <name evidence="2" type="ORF">AR543_06445</name>
</gene>
<sequence>MSQQIHLDPILKHASLLCQSQFGKQPERIHIHFNEQSAVIMLQELIDPGDDRLPDDPDERYTHIHILLSQFIFPALQKKIESTFGHTVSHVFIDWKLEYNSAAIAVTFEASTETFDEDIYTGKADLHIKVSQITESVQKAPEAVNSFWLSDDILVVLRKGLLINLEKQIIKKGFNSALRVSKRELELGHFIEELPILDLLGRPLKNAYLDWDFEKDFSMLLLVLEK</sequence>
<dbReference type="InterPro" id="IPR018745">
    <property type="entry name" value="MpsC"/>
</dbReference>
<dbReference type="Proteomes" id="UP000078148">
    <property type="component" value="Chromosome"/>
</dbReference>
<evidence type="ECO:0000259" key="1">
    <source>
        <dbReference type="Pfam" id="PF10057"/>
    </source>
</evidence>
<dbReference type="RefSeq" id="WP_060532816.1">
    <property type="nucleotide sequence ID" value="NZ_CP013023.1"/>
</dbReference>
<dbReference type="AlphaFoldDB" id="A0A172ZDD4"/>
<reference evidence="2 3" key="2">
    <citation type="journal article" date="2016" name="Int. J. Syst. Evol. Microbiol.">
        <title>Paenibacillus bovis sp. nov., isolated from raw yak (Bos grunniens) milk.</title>
        <authorList>
            <person name="Gao C."/>
            <person name="Han J."/>
            <person name="Liu Z."/>
            <person name="Xu X."/>
            <person name="Hang F."/>
            <person name="Wu Z."/>
        </authorList>
    </citation>
    <scope>NUCLEOTIDE SEQUENCE [LARGE SCALE GENOMIC DNA]</scope>
    <source>
        <strain evidence="2 3">BD3526</strain>
    </source>
</reference>
<evidence type="ECO:0000313" key="2">
    <source>
        <dbReference type="EMBL" id="ANF95671.1"/>
    </source>
</evidence>
<accession>A0A172ZDD4</accession>
<protein>
    <recommendedName>
        <fullName evidence="1">Na+-translocating membrane potential-generating system MpsC domain-containing protein</fullName>
    </recommendedName>
</protein>